<sequence length="136" mass="14227">MRFGYVAAIASVFSQLAVGVTPPSGDYCGSYKHSLVNLSKAKVNFKNGDVFDILVTASILAGGPKDAQQTEVSYTFDVSSGKISVTDVTKVQSLLKDLGAEAFAPLVTKAFLEFSYDGSALSSGLAPGFKLTKDAC</sequence>
<feature type="chain" id="PRO_5029486943" evidence="1">
    <location>
        <begin position="20"/>
        <end position="136"/>
    </location>
</feature>
<feature type="signal peptide" evidence="1">
    <location>
        <begin position="1"/>
        <end position="19"/>
    </location>
</feature>
<proteinExistence type="predicted"/>
<evidence type="ECO:0000313" key="2">
    <source>
        <dbReference type="EMBL" id="KAF4658231.1"/>
    </source>
</evidence>
<evidence type="ECO:0000313" key="3">
    <source>
        <dbReference type="Proteomes" id="UP000591131"/>
    </source>
</evidence>
<name>A0A7J6LHB1_PERCH</name>
<comment type="caution">
    <text evidence="2">The sequence shown here is derived from an EMBL/GenBank/DDBJ whole genome shotgun (WGS) entry which is preliminary data.</text>
</comment>
<dbReference type="AlphaFoldDB" id="A0A7J6LHB1"/>
<organism evidence="2 3">
    <name type="scientific">Perkinsus chesapeaki</name>
    <name type="common">Clam parasite</name>
    <name type="synonym">Perkinsus andrewsi</name>
    <dbReference type="NCBI Taxonomy" id="330153"/>
    <lineage>
        <taxon>Eukaryota</taxon>
        <taxon>Sar</taxon>
        <taxon>Alveolata</taxon>
        <taxon>Perkinsozoa</taxon>
        <taxon>Perkinsea</taxon>
        <taxon>Perkinsida</taxon>
        <taxon>Perkinsidae</taxon>
        <taxon>Perkinsus</taxon>
    </lineage>
</organism>
<reference evidence="2 3" key="1">
    <citation type="submission" date="2020-04" db="EMBL/GenBank/DDBJ databases">
        <title>Perkinsus chesapeaki whole genome sequence.</title>
        <authorList>
            <person name="Bogema D.R."/>
        </authorList>
    </citation>
    <scope>NUCLEOTIDE SEQUENCE [LARGE SCALE GENOMIC DNA]</scope>
    <source>
        <strain evidence="2">ATCC PRA-425</strain>
    </source>
</reference>
<keyword evidence="3" id="KW-1185">Reference proteome</keyword>
<dbReference type="OrthoDB" id="10610047at2759"/>
<protein>
    <submittedName>
        <fullName evidence="2">Uncharacterized protein</fullName>
    </submittedName>
</protein>
<dbReference type="Proteomes" id="UP000591131">
    <property type="component" value="Unassembled WGS sequence"/>
</dbReference>
<evidence type="ECO:0000256" key="1">
    <source>
        <dbReference type="SAM" id="SignalP"/>
    </source>
</evidence>
<dbReference type="EMBL" id="JAAPAO010000503">
    <property type="protein sequence ID" value="KAF4658231.1"/>
    <property type="molecule type" value="Genomic_DNA"/>
</dbReference>
<accession>A0A7J6LHB1</accession>
<keyword evidence="1" id="KW-0732">Signal</keyword>
<gene>
    <name evidence="2" type="ORF">FOL47_008111</name>
</gene>